<evidence type="ECO:0000256" key="3">
    <source>
        <dbReference type="PROSITE-ProRule" id="PRU00206"/>
    </source>
</evidence>
<dbReference type="GO" id="GO:0005615">
    <property type="term" value="C:extracellular space"/>
    <property type="evidence" value="ECO:0007669"/>
    <property type="project" value="TreeGrafter"/>
</dbReference>
<keyword evidence="8" id="KW-1185">Reference proteome</keyword>
<evidence type="ECO:0000259" key="7">
    <source>
        <dbReference type="PROSITE" id="PS50050"/>
    </source>
</evidence>
<feature type="region of interest" description="Disordered" evidence="5">
    <location>
        <begin position="55"/>
        <end position="101"/>
    </location>
</feature>
<dbReference type="SMART" id="SM00208">
    <property type="entry name" value="TNFR"/>
    <property type="match status" value="2"/>
</dbReference>
<dbReference type="PANTHER" id="PTHR24042:SF6">
    <property type="entry name" value="SI:CH211-252F13.5"/>
    <property type="match status" value="1"/>
</dbReference>
<sequence>MAGSVLLFVLFLNGCICVFCGTAEKCRGAQCLGAHDTQCTGAQCLGRTSTSSSQVAAATRGIPVQSRHQNGYNDPASRGQSVPYTIYPPQNGRESSPRQNPRSITAEVYNPECTGPDCATHKLISRNDTQECKGIGCKLPLRIRSKPKPQSCVGEQCSATAGSSGGRPRSTVVHLPDRAAQFLGEFSDFASDLGSSLGIQLTCDVKAGSNEVPSEDALVLQLHLAKGQERLVEELRAQQAQVSDLQSRLAEQQSVLLAQQQEVVEQQHRTQALLEQLTAQFSLLQDSANQLALHSGHSGHSGHRGSGAARVDTLGGGQTLERARGESYAAHKVDMEASVMEVGHQPLLGCAACGTDEYCDFSGERPRCQRCTVCPPGFFLVAQCSTHSDQICQDRDECLEITNLCGEQNQCFNTPGGFRCQGISEREGAAGHCGHAYYYSTHLQECQACSDCDHTPVATPCSSLRDTVCSTPSEGAGQLSLSWAGDVVLPPSEAPHGHAFPSMQLKIQAKADGCESELLTCAGGQLGMRQHGLVWADYNLALRHGCRSFVQACLRLNTSGGAAGEGAAGEGAAGEGGHQDEGRDLSGVRVEQREGKALQSASVSAASAVEAGQALVLQLRSASHHCSADGSERLHLHAGAGAPLSLLWLSHDTGAVAMSAQAVASAHYHTNYRPTFRTTSVSDPYVVALTHDERGVRFAESGSLRFVLQQAVYSMGQTCVSEGFTLLAYIIRNSSSMELARAYHHGVHYRDTSVSLSAAATVHAGDALTFEILAPAQCNVRYFGDDSGISMLSLLWVPRASSASLAASVSSKSLPSGAVRNRALYFHQTSARAEQLEISGARDAHPQRDLLFRKAGSASVALELRLIHSCSMLRLTLHRRAQTESPAGAKSEPLAQQVGGQMPEGSQWASVALRASFQVRNGTAVFVTVDCVRGRINQIAHESGSSSLSILWVAA</sequence>
<feature type="domain" description="TNFR-Cys" evidence="7">
    <location>
        <begin position="352"/>
        <end position="392"/>
    </location>
</feature>
<dbReference type="PROSITE" id="PS01187">
    <property type="entry name" value="EGF_CA"/>
    <property type="match status" value="1"/>
</dbReference>
<feature type="compositionally biased region" description="Polar residues" evidence="5">
    <location>
        <begin position="66"/>
        <end position="83"/>
    </location>
</feature>
<dbReference type="Pfam" id="PF00020">
    <property type="entry name" value="TNFR_c6"/>
    <property type="match status" value="1"/>
</dbReference>
<protein>
    <submittedName>
        <fullName evidence="9">Uncharacterized protein si:ch211-252f13.5</fullName>
    </submittedName>
</protein>
<feature type="disulfide bond" evidence="3">
    <location>
        <begin position="371"/>
        <end position="384"/>
    </location>
</feature>
<dbReference type="InterPro" id="IPR051586">
    <property type="entry name" value="PKC-binding_NELL"/>
</dbReference>
<keyword evidence="1 3" id="KW-1015">Disulfide bond</keyword>
<accession>A0A6P8ER67</accession>
<evidence type="ECO:0000256" key="1">
    <source>
        <dbReference type="ARBA" id="ARBA00023157"/>
    </source>
</evidence>
<feature type="compositionally biased region" description="Polar residues" evidence="5">
    <location>
        <begin position="92"/>
        <end position="101"/>
    </location>
</feature>
<dbReference type="RefSeq" id="XP_031418648.1">
    <property type="nucleotide sequence ID" value="XM_031562788.2"/>
</dbReference>
<keyword evidence="4" id="KW-0175">Coiled coil</keyword>
<feature type="compositionally biased region" description="Basic and acidic residues" evidence="5">
    <location>
        <begin position="577"/>
        <end position="586"/>
    </location>
</feature>
<dbReference type="OrthoDB" id="6083769at2759"/>
<evidence type="ECO:0000256" key="6">
    <source>
        <dbReference type="SAM" id="SignalP"/>
    </source>
</evidence>
<proteinExistence type="predicted"/>
<dbReference type="GO" id="GO:0005509">
    <property type="term" value="F:calcium ion binding"/>
    <property type="evidence" value="ECO:0007669"/>
    <property type="project" value="InterPro"/>
</dbReference>
<evidence type="ECO:0000256" key="2">
    <source>
        <dbReference type="ARBA" id="ARBA00023180"/>
    </source>
</evidence>
<feature type="coiled-coil region" evidence="4">
    <location>
        <begin position="228"/>
        <end position="262"/>
    </location>
</feature>
<organism evidence="8 9">
    <name type="scientific">Clupea harengus</name>
    <name type="common">Atlantic herring</name>
    <dbReference type="NCBI Taxonomy" id="7950"/>
    <lineage>
        <taxon>Eukaryota</taxon>
        <taxon>Metazoa</taxon>
        <taxon>Chordata</taxon>
        <taxon>Craniata</taxon>
        <taxon>Vertebrata</taxon>
        <taxon>Euteleostomi</taxon>
        <taxon>Actinopterygii</taxon>
        <taxon>Neopterygii</taxon>
        <taxon>Teleostei</taxon>
        <taxon>Clupei</taxon>
        <taxon>Clupeiformes</taxon>
        <taxon>Clupeoidei</taxon>
        <taxon>Clupeidae</taxon>
        <taxon>Clupea</taxon>
    </lineage>
</organism>
<feature type="compositionally biased region" description="Gly residues" evidence="5">
    <location>
        <begin position="564"/>
        <end position="576"/>
    </location>
</feature>
<dbReference type="PROSITE" id="PS50050">
    <property type="entry name" value="TNFR_NGFR_2"/>
    <property type="match status" value="2"/>
</dbReference>
<gene>
    <name evidence="9" type="primary">si:ch211-252f13.5</name>
</gene>
<keyword evidence="2" id="KW-0325">Glycoprotein</keyword>
<feature type="repeat" description="TNFR-Cys" evidence="3">
    <location>
        <begin position="352"/>
        <end position="392"/>
    </location>
</feature>
<comment type="caution">
    <text evidence="3">Lacks conserved residue(s) required for the propagation of feature annotation.</text>
</comment>
<feature type="repeat" description="TNFR-Cys" evidence="3">
    <location>
        <begin position="432"/>
        <end position="469"/>
    </location>
</feature>
<feature type="region of interest" description="Disordered" evidence="5">
    <location>
        <begin position="564"/>
        <end position="586"/>
    </location>
</feature>
<evidence type="ECO:0000256" key="4">
    <source>
        <dbReference type="SAM" id="Coils"/>
    </source>
</evidence>
<dbReference type="PANTHER" id="PTHR24042">
    <property type="entry name" value="NEL HOMOLOG"/>
    <property type="match status" value="1"/>
</dbReference>
<name>A0A6P8ER67_CLUHA</name>
<keyword evidence="6" id="KW-0732">Signal</keyword>
<dbReference type="PROSITE" id="PS00652">
    <property type="entry name" value="TNFR_NGFR_1"/>
    <property type="match status" value="2"/>
</dbReference>
<feature type="disulfide bond" evidence="3">
    <location>
        <begin position="353"/>
        <end position="368"/>
    </location>
</feature>
<dbReference type="Proteomes" id="UP000515152">
    <property type="component" value="Chromosome 25"/>
</dbReference>
<reference evidence="9" key="1">
    <citation type="submission" date="2025-08" db="UniProtKB">
        <authorList>
            <consortium name="RefSeq"/>
        </authorList>
    </citation>
    <scope>IDENTIFICATION</scope>
</reference>
<evidence type="ECO:0000313" key="8">
    <source>
        <dbReference type="Proteomes" id="UP000515152"/>
    </source>
</evidence>
<feature type="signal peptide" evidence="6">
    <location>
        <begin position="1"/>
        <end position="17"/>
    </location>
</feature>
<dbReference type="Gene3D" id="2.10.25.10">
    <property type="entry name" value="Laminin"/>
    <property type="match status" value="1"/>
</dbReference>
<dbReference type="GO" id="GO:0008201">
    <property type="term" value="F:heparin binding"/>
    <property type="evidence" value="ECO:0007669"/>
    <property type="project" value="TreeGrafter"/>
</dbReference>
<dbReference type="GO" id="GO:0032502">
    <property type="term" value="P:developmental process"/>
    <property type="evidence" value="ECO:0007669"/>
    <property type="project" value="UniProtKB-ARBA"/>
</dbReference>
<feature type="region of interest" description="Disordered" evidence="5">
    <location>
        <begin position="293"/>
        <end position="313"/>
    </location>
</feature>
<dbReference type="Gene3D" id="2.10.50.10">
    <property type="entry name" value="Tumor Necrosis Factor Receptor, subunit A, domain 2"/>
    <property type="match status" value="1"/>
</dbReference>
<feature type="domain" description="TNFR-Cys" evidence="7">
    <location>
        <begin position="432"/>
        <end position="469"/>
    </location>
</feature>
<dbReference type="InterPro" id="IPR001368">
    <property type="entry name" value="TNFR/NGFR_Cys_rich_reg"/>
</dbReference>
<dbReference type="AlphaFoldDB" id="A0A6P8ER67"/>
<evidence type="ECO:0000313" key="9">
    <source>
        <dbReference type="RefSeq" id="XP_031418648.1"/>
    </source>
</evidence>
<dbReference type="InterPro" id="IPR018097">
    <property type="entry name" value="EGF_Ca-bd_CS"/>
</dbReference>
<feature type="disulfide bond" evidence="3">
    <location>
        <begin position="374"/>
        <end position="392"/>
    </location>
</feature>
<feature type="chain" id="PRO_5028175176" evidence="6">
    <location>
        <begin position="18"/>
        <end position="955"/>
    </location>
</feature>
<evidence type="ECO:0000256" key="5">
    <source>
        <dbReference type="SAM" id="MobiDB-lite"/>
    </source>
</evidence>
<dbReference type="KEGG" id="char:116219494"/>
<dbReference type="GeneID" id="116219494"/>